<dbReference type="GO" id="GO:0019843">
    <property type="term" value="F:rRNA binding"/>
    <property type="evidence" value="ECO:0007669"/>
    <property type="project" value="UniProtKB-UniRule"/>
</dbReference>
<dbReference type="PROSITE" id="PS00632">
    <property type="entry name" value="RIBOSOMAL_S4"/>
    <property type="match status" value="1"/>
</dbReference>
<dbReference type="GO" id="GO:0015935">
    <property type="term" value="C:small ribosomal subunit"/>
    <property type="evidence" value="ECO:0007669"/>
    <property type="project" value="InterPro"/>
</dbReference>
<comment type="function">
    <text evidence="7">One of the primary rRNA binding proteins, it binds directly to 16S rRNA where it nucleates assembly of the body of the 30S subunit.</text>
</comment>
<feature type="domain" description="Small ribosomal subunit protein uS4 N-terminal" evidence="10">
    <location>
        <begin position="3"/>
        <end position="89"/>
    </location>
</feature>
<geneLocation type="chloroplast" evidence="11"/>
<comment type="subcellular location">
    <subcellularLocation>
        <location evidence="7">Plastid</location>
        <location evidence="7">Chloroplast</location>
    </subcellularLocation>
</comment>
<keyword evidence="4 7" id="KW-0689">Ribosomal protein</keyword>
<dbReference type="AlphaFoldDB" id="A0A1W6EHA0"/>
<evidence type="ECO:0000259" key="9">
    <source>
        <dbReference type="SMART" id="SM00363"/>
    </source>
</evidence>
<dbReference type="PANTHER" id="PTHR11831:SF4">
    <property type="entry name" value="SMALL RIBOSOMAL SUBUNIT PROTEIN US4M"/>
    <property type="match status" value="1"/>
</dbReference>
<protein>
    <recommendedName>
        <fullName evidence="6 7">Small ribosomal subunit protein uS4c</fullName>
    </recommendedName>
</protein>
<dbReference type="InterPro" id="IPR018079">
    <property type="entry name" value="Ribosomal_uS4_CS"/>
</dbReference>
<evidence type="ECO:0000256" key="8">
    <source>
        <dbReference type="RuleBase" id="RU003699"/>
    </source>
</evidence>
<dbReference type="HAMAP" id="MF_01306_B">
    <property type="entry name" value="Ribosomal_uS4_B"/>
    <property type="match status" value="1"/>
</dbReference>
<dbReference type="InterPro" id="IPR022801">
    <property type="entry name" value="Ribosomal_uS4"/>
</dbReference>
<dbReference type="SMART" id="SM00363">
    <property type="entry name" value="S4"/>
    <property type="match status" value="1"/>
</dbReference>
<evidence type="ECO:0000256" key="2">
    <source>
        <dbReference type="ARBA" id="ARBA00022730"/>
    </source>
</evidence>
<keyword evidence="11" id="KW-0150">Chloroplast</keyword>
<name>A0A1W6EHA0_9CHLO</name>
<dbReference type="FunFam" id="1.10.1050.10:FF:000002">
    <property type="entry name" value="30S ribosomal protein S4, chloroplastic"/>
    <property type="match status" value="1"/>
</dbReference>
<dbReference type="InterPro" id="IPR001912">
    <property type="entry name" value="Ribosomal_uS4_N"/>
</dbReference>
<dbReference type="EMBL" id="KY407660">
    <property type="protein sequence ID" value="ARK14792.1"/>
    <property type="molecule type" value="Genomic_DNA"/>
</dbReference>
<dbReference type="GO" id="GO:0042274">
    <property type="term" value="P:ribosomal small subunit biogenesis"/>
    <property type="evidence" value="ECO:0007669"/>
    <property type="project" value="TreeGrafter"/>
</dbReference>
<dbReference type="Gene3D" id="1.10.1050.10">
    <property type="entry name" value="Ribosomal Protein S4 Delta 41, Chain A, domain 1"/>
    <property type="match status" value="1"/>
</dbReference>
<dbReference type="SMART" id="SM01390">
    <property type="entry name" value="Ribosomal_S4"/>
    <property type="match status" value="1"/>
</dbReference>
<dbReference type="NCBIfam" id="NF003717">
    <property type="entry name" value="PRK05327.1"/>
    <property type="match status" value="1"/>
</dbReference>
<gene>
    <name evidence="7 11" type="primary">rps4</name>
</gene>
<proteinExistence type="inferred from homology"/>
<keyword evidence="5 7" id="KW-0687">Ribonucleoprotein</keyword>
<evidence type="ECO:0000313" key="11">
    <source>
        <dbReference type="EMBL" id="ARK14792.1"/>
    </source>
</evidence>
<dbReference type="PROSITE" id="PS50889">
    <property type="entry name" value="S4"/>
    <property type="match status" value="1"/>
</dbReference>
<reference evidence="11" key="1">
    <citation type="journal article" date="2017" name="Sci. Rep.">
        <title>Divergent copies of the large inverted repeat in the chloroplast genomes of ulvophycean green algae.</title>
        <authorList>
            <person name="Turmel M."/>
            <person name="Otis C."/>
            <person name="Lemieux C."/>
        </authorList>
    </citation>
    <scope>NUCLEOTIDE SEQUENCE</scope>
</reference>
<keyword evidence="2 7" id="KW-0699">rRNA-binding</keyword>
<dbReference type="Pfam" id="PF01479">
    <property type="entry name" value="S4"/>
    <property type="match status" value="1"/>
</dbReference>
<dbReference type="FunFam" id="3.10.290.10:FF:000001">
    <property type="entry name" value="30S ribosomal protein S4"/>
    <property type="match status" value="1"/>
</dbReference>
<sequence>MSRYRGPRLRIIRRLGELPGLTAKPCPRTTLPGEHGSSFAKSSAYGIRLKEKQKIRFNYGITERQLLMYVKKAKRVKGSTGEILLQLLETRLDNIIFRLGMARTIVAARQLITHGHIQVNNSKVTIPSYACQVKDVISPSRKDKSLNQIKVNLESTSTSKIPSHLSWNPDSLTGTLMKTISRKEVGLQLDELLVVEYYSR</sequence>
<dbReference type="Pfam" id="PF00163">
    <property type="entry name" value="Ribosomal_S4"/>
    <property type="match status" value="1"/>
</dbReference>
<dbReference type="NCBIfam" id="TIGR01017">
    <property type="entry name" value="rpsD_bact"/>
    <property type="match status" value="1"/>
</dbReference>
<evidence type="ECO:0000256" key="3">
    <source>
        <dbReference type="ARBA" id="ARBA00022884"/>
    </source>
</evidence>
<evidence type="ECO:0000256" key="4">
    <source>
        <dbReference type="ARBA" id="ARBA00022980"/>
    </source>
</evidence>
<dbReference type="GO" id="GO:0009507">
    <property type="term" value="C:chloroplast"/>
    <property type="evidence" value="ECO:0007669"/>
    <property type="project" value="UniProtKB-SubCell"/>
</dbReference>
<dbReference type="GO" id="GO:0003735">
    <property type="term" value="F:structural constituent of ribosome"/>
    <property type="evidence" value="ECO:0007669"/>
    <property type="project" value="InterPro"/>
</dbReference>
<dbReference type="CDD" id="cd00165">
    <property type="entry name" value="S4"/>
    <property type="match status" value="1"/>
</dbReference>
<evidence type="ECO:0000256" key="1">
    <source>
        <dbReference type="ARBA" id="ARBA00007465"/>
    </source>
</evidence>
<dbReference type="InterPro" id="IPR005709">
    <property type="entry name" value="Ribosomal_uS4_bac-type"/>
</dbReference>
<comment type="similarity">
    <text evidence="1 7 8">Belongs to the universal ribosomal protein uS4 family.</text>
</comment>
<comment type="subunit">
    <text evidence="7">Part of the 30S ribosomal subunit. Contacts protein S5. The interaction surface between S4 and S5 is involved in control of translational fidelity.</text>
</comment>
<dbReference type="Gene3D" id="3.10.290.10">
    <property type="entry name" value="RNA-binding S4 domain"/>
    <property type="match status" value="1"/>
</dbReference>
<accession>A0A1W6EHA0</accession>
<organism evidence="11">
    <name type="scientific">Neodangemannia microcystis</name>
    <dbReference type="NCBI Taxonomy" id="173495"/>
    <lineage>
        <taxon>Eukaryota</taxon>
        <taxon>Viridiplantae</taxon>
        <taxon>Chlorophyta</taxon>
        <taxon>core chlorophytes</taxon>
        <taxon>Ulvophyceae</taxon>
        <taxon>OUU clade</taxon>
        <taxon>Oltmannsiellopsidales</taxon>
        <taxon>Oltmannsiellopsidaceae</taxon>
        <taxon>Neodangemannia</taxon>
    </lineage>
</organism>
<dbReference type="SUPFAM" id="SSF55174">
    <property type="entry name" value="Alpha-L RNA-binding motif"/>
    <property type="match status" value="1"/>
</dbReference>
<dbReference type="RefSeq" id="YP_009367783.1">
    <property type="nucleotide sequence ID" value="NC_034713.1"/>
</dbReference>
<keyword evidence="3 7" id="KW-0694">RNA-binding</keyword>
<evidence type="ECO:0000259" key="10">
    <source>
        <dbReference type="SMART" id="SM01390"/>
    </source>
</evidence>
<evidence type="ECO:0000256" key="6">
    <source>
        <dbReference type="ARBA" id="ARBA00035158"/>
    </source>
</evidence>
<evidence type="ECO:0000256" key="5">
    <source>
        <dbReference type="ARBA" id="ARBA00023274"/>
    </source>
</evidence>
<evidence type="ECO:0000256" key="7">
    <source>
        <dbReference type="HAMAP-Rule" id="MF_01306"/>
    </source>
</evidence>
<dbReference type="PANTHER" id="PTHR11831">
    <property type="entry name" value="30S 40S RIBOSOMAL PROTEIN"/>
    <property type="match status" value="1"/>
</dbReference>
<keyword evidence="11" id="KW-0934">Plastid</keyword>
<dbReference type="InterPro" id="IPR002942">
    <property type="entry name" value="S4_RNA-bd"/>
</dbReference>
<dbReference type="InterPro" id="IPR036986">
    <property type="entry name" value="S4_RNA-bd_sf"/>
</dbReference>
<feature type="domain" description="RNA-binding S4" evidence="9">
    <location>
        <begin position="90"/>
        <end position="154"/>
    </location>
</feature>
<dbReference type="GeneID" id="32884371"/>
<dbReference type="GO" id="GO:0006412">
    <property type="term" value="P:translation"/>
    <property type="evidence" value="ECO:0007669"/>
    <property type="project" value="UniProtKB-UniRule"/>
</dbReference>
<comment type="function">
    <text evidence="7">With S5 and S12 plays an important role in translational accuracy.</text>
</comment>